<evidence type="ECO:0000259" key="7">
    <source>
        <dbReference type="PROSITE" id="PS50222"/>
    </source>
</evidence>
<accession>A0ABQ8LTL5</accession>
<dbReference type="PANTHER" id="PTHR19972:SF15">
    <property type="entry name" value="SECRETAGOGIN"/>
    <property type="match status" value="1"/>
</dbReference>
<evidence type="ECO:0000313" key="8">
    <source>
        <dbReference type="EMBL" id="KAI2653292.1"/>
    </source>
</evidence>
<dbReference type="Gene3D" id="1.10.238.10">
    <property type="entry name" value="EF-hand"/>
    <property type="match status" value="3"/>
</dbReference>
<keyword evidence="9" id="KW-1185">Reference proteome</keyword>
<dbReference type="PROSITE" id="PS00018">
    <property type="entry name" value="EF_HAND_1"/>
    <property type="match status" value="4"/>
</dbReference>
<comment type="caution">
    <text evidence="8">The sequence shown here is derived from an EMBL/GenBank/DDBJ whole genome shotgun (WGS) entry which is preliminary data.</text>
</comment>
<dbReference type="Pfam" id="PF13202">
    <property type="entry name" value="EF-hand_5"/>
    <property type="match status" value="1"/>
</dbReference>
<evidence type="ECO:0000256" key="6">
    <source>
        <dbReference type="ARBA" id="ARBA00022837"/>
    </source>
</evidence>
<dbReference type="SUPFAM" id="SSF47473">
    <property type="entry name" value="EF-hand"/>
    <property type="match status" value="2"/>
</dbReference>
<dbReference type="InterPro" id="IPR002048">
    <property type="entry name" value="EF_hand_dom"/>
</dbReference>
<dbReference type="PROSITE" id="PS50222">
    <property type="entry name" value="EF_HAND_2"/>
    <property type="match status" value="3"/>
</dbReference>
<dbReference type="SMART" id="SM00054">
    <property type="entry name" value="EFh"/>
    <property type="match status" value="4"/>
</dbReference>
<evidence type="ECO:0000256" key="5">
    <source>
        <dbReference type="ARBA" id="ARBA00022737"/>
    </source>
</evidence>
<dbReference type="InterPro" id="IPR011992">
    <property type="entry name" value="EF-hand-dom_pair"/>
</dbReference>
<organism evidence="8 9">
    <name type="scientific">Labeo rohita</name>
    <name type="common">Indian major carp</name>
    <name type="synonym">Cyprinus rohita</name>
    <dbReference type="NCBI Taxonomy" id="84645"/>
    <lineage>
        <taxon>Eukaryota</taxon>
        <taxon>Metazoa</taxon>
        <taxon>Chordata</taxon>
        <taxon>Craniata</taxon>
        <taxon>Vertebrata</taxon>
        <taxon>Euteleostomi</taxon>
        <taxon>Actinopterygii</taxon>
        <taxon>Neopterygii</taxon>
        <taxon>Teleostei</taxon>
        <taxon>Ostariophysi</taxon>
        <taxon>Cypriniformes</taxon>
        <taxon>Cyprinidae</taxon>
        <taxon>Labeoninae</taxon>
        <taxon>Labeonini</taxon>
        <taxon>Labeo</taxon>
    </lineage>
</organism>
<dbReference type="InterPro" id="IPR051001">
    <property type="entry name" value="Calbindin_Ca-bind"/>
</dbReference>
<feature type="domain" description="EF-hand" evidence="7">
    <location>
        <begin position="246"/>
        <end position="281"/>
    </location>
</feature>
<keyword evidence="5" id="KW-0677">Repeat</keyword>
<dbReference type="EMBL" id="JACTAM010000019">
    <property type="protein sequence ID" value="KAI2653292.1"/>
    <property type="molecule type" value="Genomic_DNA"/>
</dbReference>
<feature type="domain" description="EF-hand" evidence="7">
    <location>
        <begin position="308"/>
        <end position="343"/>
    </location>
</feature>
<keyword evidence="6" id="KW-0106">Calcium</keyword>
<comment type="subcellular location">
    <subcellularLocation>
        <location evidence="1">Cytoplasm</location>
    </subcellularLocation>
</comment>
<dbReference type="Pfam" id="PF13499">
    <property type="entry name" value="EF-hand_7"/>
    <property type="match status" value="1"/>
</dbReference>
<name>A0ABQ8LTL5_LABRO</name>
<evidence type="ECO:0000256" key="4">
    <source>
        <dbReference type="ARBA" id="ARBA00022723"/>
    </source>
</evidence>
<evidence type="ECO:0000256" key="3">
    <source>
        <dbReference type="ARBA" id="ARBA00022490"/>
    </source>
</evidence>
<keyword evidence="4" id="KW-0479">Metal-binding</keyword>
<evidence type="ECO:0000256" key="2">
    <source>
        <dbReference type="ARBA" id="ARBA00019102"/>
    </source>
</evidence>
<sequence length="387" mass="43948">MTTTMFIITSSSTAPQSLNQRYSCLTYIPAPASKHRKLLDCDSWSEVKRSCQSTIVGVASVADGEEEPWSCWTPAAADPTAVMENVFRGLSAAAFLNTWTQFSHDDGFIERRKLDDFLLRLMKTLKIRDVSAQQLQALRETLVSRCDVTGDGRLLMEQVQRLHPHAAPERRSSGGAEVVVAAALLPDQENFLLLFRRETPLDNSVEFMRIWRCYDTDSSGYISAVELKSFLRDLFHQHNKQITTARLEEYTDTMMKMFDKNQDGRLDLNDLARILALKENFLLKFEMEANQRSLRITRNQAPACSHDDRRRDFEKIFAHYDVSNTGALEGAEVDGFVKDMMELVKPNLSGSDLDKFKQVLLGHCDINRDGKIQKNELALCLGLKLNP</sequence>
<reference evidence="8 9" key="1">
    <citation type="submission" date="2022-01" db="EMBL/GenBank/DDBJ databases">
        <title>A high-quality chromosome-level genome assembly of rohu carp, Labeo rohita.</title>
        <authorList>
            <person name="Arick M.A. II"/>
            <person name="Hsu C.-Y."/>
            <person name="Magbanua Z."/>
            <person name="Pechanova O."/>
            <person name="Grover C."/>
            <person name="Miller E."/>
            <person name="Thrash A."/>
            <person name="Ezzel L."/>
            <person name="Alam S."/>
            <person name="Benzie J."/>
            <person name="Hamilton M."/>
            <person name="Karsi A."/>
            <person name="Lawrence M.L."/>
            <person name="Peterson D.G."/>
        </authorList>
    </citation>
    <scope>NUCLEOTIDE SEQUENCE [LARGE SCALE GENOMIC DNA]</scope>
    <source>
        <strain evidence="9">BAU-BD-2019</strain>
        <tissue evidence="8">Blood</tissue>
    </source>
</reference>
<evidence type="ECO:0000256" key="1">
    <source>
        <dbReference type="ARBA" id="ARBA00004496"/>
    </source>
</evidence>
<proteinExistence type="predicted"/>
<evidence type="ECO:0000313" key="9">
    <source>
        <dbReference type="Proteomes" id="UP000830375"/>
    </source>
</evidence>
<feature type="domain" description="EF-hand" evidence="7">
    <location>
        <begin position="202"/>
        <end position="237"/>
    </location>
</feature>
<dbReference type="PANTHER" id="PTHR19972">
    <property type="entry name" value="CALBINDIN"/>
    <property type="match status" value="1"/>
</dbReference>
<protein>
    <recommendedName>
        <fullName evidence="2">Secretagogin</fullName>
    </recommendedName>
</protein>
<keyword evidence="3" id="KW-0963">Cytoplasm</keyword>
<dbReference type="InterPro" id="IPR035798">
    <property type="entry name" value="EFh_SCGN"/>
</dbReference>
<gene>
    <name evidence="8" type="ORF">H4Q32_030444</name>
</gene>
<dbReference type="InterPro" id="IPR018247">
    <property type="entry name" value="EF_Hand_1_Ca_BS"/>
</dbReference>
<dbReference type="CDD" id="cd16178">
    <property type="entry name" value="EFh_HEF_SCGN"/>
    <property type="match status" value="1"/>
</dbReference>
<dbReference type="Proteomes" id="UP000830375">
    <property type="component" value="Unassembled WGS sequence"/>
</dbReference>